<feature type="region of interest" description="Disordered" evidence="6">
    <location>
        <begin position="1935"/>
        <end position="1974"/>
    </location>
</feature>
<feature type="domain" description="Helicase ATP-binding" evidence="7">
    <location>
        <begin position="285"/>
        <end position="445"/>
    </location>
</feature>
<dbReference type="Pfam" id="PF13589">
    <property type="entry name" value="HATPase_c_3"/>
    <property type="match status" value="1"/>
</dbReference>
<evidence type="ECO:0000256" key="5">
    <source>
        <dbReference type="ARBA" id="ARBA00023186"/>
    </source>
</evidence>
<dbReference type="SUPFAM" id="SSF52540">
    <property type="entry name" value="P-loop containing nucleoside triphosphate hydrolases"/>
    <property type="match status" value="1"/>
</dbReference>
<dbReference type="InterPro" id="IPR036890">
    <property type="entry name" value="HATPase_C_sf"/>
</dbReference>
<dbReference type="PANTHER" id="PTHR11528">
    <property type="entry name" value="HEAT SHOCK PROTEIN 90 FAMILY MEMBER"/>
    <property type="match status" value="1"/>
</dbReference>
<dbReference type="InterPro" id="IPR019805">
    <property type="entry name" value="Heat_shock_protein_90_CS"/>
</dbReference>
<dbReference type="Pfam" id="PF00183">
    <property type="entry name" value="HSP90"/>
    <property type="match status" value="1"/>
</dbReference>
<dbReference type="Pfam" id="PF00270">
    <property type="entry name" value="DEAD"/>
    <property type="match status" value="1"/>
</dbReference>
<dbReference type="InterPro" id="IPR003594">
    <property type="entry name" value="HATPase_dom"/>
</dbReference>
<dbReference type="SMART" id="SM00387">
    <property type="entry name" value="HATPase_c"/>
    <property type="match status" value="1"/>
</dbReference>
<sequence length="1974" mass="228281">MVRQTMLENKDSVETVLGANRFTYEIIKKSFEQEVNSVRRFEEIKNSEELFNVLDVRGILVDHLLETKERNFQKCKKLFALQRPLLPKVMELIILNYTNSWREFGKNLNLTMNELAECKNIENVLSIFLCKCVRISDHEITFKLGRAFGKSGKKTLRTEMSSKHKSSHLKFSFVDHKHDLNGIMKKYGWIDEFDDFWKFLMKYVNISRPGNTDCKNLICFRLDINATEIVKQVSSGQLDSDRIKEFLSIVLAYINFKQLEKFRKLKKIRQNQKDLPVSAYENEIIQTLRTENILIIAGDTGCGKSTQVPQYLMKNGFGNIACTQPRRLACVSLCSRLKFETLTQFENKIGYQVRFEKKKNKETKITFLTEGLLVRQLLSDCTLSSYDVVILDEVHERHIQSDFVLGLLKCLLYKRKDLKVVLMSATINTDLFYNYFDLQAKIIEIPGRLFPVRTIYRPVFQDDSQKKTKVDVTPYLQILQIIDEKHRHEKGDVLIFMSGISEIMCLSDAVNEYKKKNSNWIVLMLHSSLPLSDQDKVFDYAPEGYRKCVISTNIAETSLTIDGIRFVIDSGKVKEMFYDAVYKIQRLKEFWISRSSAEQRKGRAGRTGPGVCYRIYSEEEYAAFEEFSLPEIKKCPLDSVLLQMVEMGLPDVRKFPFLEEPNKDDLENCIVSLKEQRALTEEEKITEIGRTLVNLPVELTIGKMLIIGSVFLQMDTTIVLSSALSIPSPYTNDAFRNFDMENLRKELESDHGDSITLINLYREWLVMKKKKEDSRKWCRKRGLEEQRFYEMTKLNHQFREILMESGLIELNEPEAQSSQERMIRHGEIKLLKRLKADQAKHPQRKKLKPDAYEFEDAEKTEIDIRDIEFRLKNDASKVQELLHGINITSFRDLTILKIVFCSGLYPRFAVADEFNGCRSDQLFHTKVKSHVSLHPFSYFGLHPDVLKLEDQDLVTPPPGIKFQSKTFSSKHKILCYFSLLETVKLYLTNMIRMPALQTLMLFCKTIDVSFNLSKFIFDNWILVEVPNPRQSELLLMRLIDIRIRWNSLVSTRLLRECVSKTDVNGVTNDLLTFLSTDIVYGLKRLLPADLKYLYTGPSDFNLTENYFNAGFQVIPNQVKGGVWVTDFLNYNCLVPNEGEDMYAVDSFQCSNCTGKYTLNCLERIEHMKKCGNGRVDISQGRVDKRPNSIVFYCDICKDKYYFTSIEILKHKKRCQVKGDTAKDEPETATVVPDLGSSREALRTDDNVVQREEEAIKLDGLNVAQIKELREKAEKFHFQAEVNRMMKLIINSLYRNKEIFLRELISNAADALDKIRLLSLTDKTVLDTNPELGIKIKADKDNHILHIIDSGIGMSRKDLVNNLGTIAKSGTAEFLAKMQDARSAADFNDMIGQFGVGFYSAFLVADRVVVTSKHNEDSQHIWESDADSFSVVEDPRGNTLKRGSQISLHLKEEAYDFLEEDTLKNLVKKYSQFINFPISLWCSEVVKIEEPTEESEEPKDEDTSKTEDVEVEEEEKSKTKTVDKTVWDWKVLNDAKPIWTRKPSEIEESEYVNFYKSLTKDKSEPMAKSHFVAEGEVTFKSLLFVPPNQPSESFSRYGTKSDNIKLYVRRVFITDEFNDMMPNYLAFIQGVVDSDDLPLNVSRETLQQHKLIKIIKKKLVRKALDMIKAIKKEDYEKFWKEYSTNIKLGIIEDSSNRTRLAKLLLFQSSNVEGMTSLAEYVSRMKNNQKHIYYIAGASRKEVEKSPFVERLLKKGYEVLYLVEAVDEYCLSAIPEFDGKRFQNVAKEDFSLPDDKTNHKHLVDKFEPLINWLSKTALKDQISKALVSERLSDSPCALVASVFGWTGNMERLALSNAHQKSSDVQRNYYLNQKKALEINPRHPLIQELLRRVSDDENDKTAQEIALMMFRTATLRSGYMLSDTAEFAASVETLMRQTLGVPLDAEPDEEEEEETEADRNDQEDVKEEYAEDEHDEL</sequence>
<feature type="compositionally biased region" description="Acidic residues" evidence="6">
    <location>
        <begin position="1942"/>
        <end position="1953"/>
    </location>
</feature>
<evidence type="ECO:0000256" key="1">
    <source>
        <dbReference type="ARBA" id="ARBA00008239"/>
    </source>
</evidence>
<dbReference type="SMART" id="SM00490">
    <property type="entry name" value="HELICc"/>
    <property type="match status" value="1"/>
</dbReference>
<feature type="region of interest" description="Disordered" evidence="6">
    <location>
        <begin position="1489"/>
        <end position="1516"/>
    </location>
</feature>
<name>A0ABR1B4C2_POLSC</name>
<dbReference type="PROSITE" id="PS51194">
    <property type="entry name" value="HELICASE_CTER"/>
    <property type="match status" value="1"/>
</dbReference>
<keyword evidence="5" id="KW-0143">Chaperone</keyword>
<dbReference type="InterPro" id="IPR020568">
    <property type="entry name" value="Ribosomal_Su5_D2-typ_SF"/>
</dbReference>
<evidence type="ECO:0000256" key="2">
    <source>
        <dbReference type="ARBA" id="ARBA00021845"/>
    </source>
</evidence>
<dbReference type="InterPro" id="IPR007502">
    <property type="entry name" value="Helicase-assoc_dom"/>
</dbReference>
<dbReference type="Gene3D" id="3.30.230.80">
    <property type="match status" value="1"/>
</dbReference>
<protein>
    <recommendedName>
        <fullName evidence="2">Heat shock protein 83</fullName>
    </recommendedName>
</protein>
<dbReference type="SMART" id="SM00487">
    <property type="entry name" value="DEXDc"/>
    <property type="match status" value="1"/>
</dbReference>
<dbReference type="Pfam" id="PF24485">
    <property type="entry name" value="zf-C2H2_DHX34"/>
    <property type="match status" value="1"/>
</dbReference>
<dbReference type="Gene3D" id="3.30.565.10">
    <property type="entry name" value="Histidine kinase-like ATPase, C-terminal domain"/>
    <property type="match status" value="1"/>
</dbReference>
<dbReference type="PRINTS" id="PR00775">
    <property type="entry name" value="HEATSHOCK90"/>
</dbReference>
<keyword evidence="10" id="KW-1185">Reference proteome</keyword>
<evidence type="ECO:0000313" key="9">
    <source>
        <dbReference type="EMBL" id="KAK6634808.1"/>
    </source>
</evidence>
<comment type="similarity">
    <text evidence="1">Belongs to the heat shock protein 90 family.</text>
</comment>
<proteinExistence type="inferred from homology"/>
<reference evidence="9 10" key="1">
    <citation type="submission" date="2023-09" db="EMBL/GenBank/DDBJ databases">
        <title>Genomes of two closely related lineages of the louse Polyplax serrata with different host specificities.</title>
        <authorList>
            <person name="Martinu J."/>
            <person name="Tarabai H."/>
            <person name="Stefka J."/>
            <person name="Hypsa V."/>
        </authorList>
    </citation>
    <scope>NUCLEOTIDE SEQUENCE [LARGE SCALE GENOMIC DNA]</scope>
    <source>
        <strain evidence="9">98ZLc_SE</strain>
    </source>
</reference>
<dbReference type="InterPro" id="IPR056382">
    <property type="entry name" value="DHX34_Znf-C2H2"/>
</dbReference>
<dbReference type="InterPro" id="IPR014001">
    <property type="entry name" value="Helicase_ATP-bd"/>
</dbReference>
<dbReference type="EMBL" id="JAWJWF010000003">
    <property type="protein sequence ID" value="KAK6634808.1"/>
    <property type="molecule type" value="Genomic_DNA"/>
</dbReference>
<gene>
    <name evidence="9" type="ORF">RUM44_000055</name>
</gene>
<dbReference type="InterPro" id="IPR037196">
    <property type="entry name" value="HSP90_C"/>
</dbReference>
<dbReference type="Pfam" id="PF00271">
    <property type="entry name" value="Helicase_C"/>
    <property type="match status" value="1"/>
</dbReference>
<dbReference type="Gene3D" id="3.40.50.300">
    <property type="entry name" value="P-loop containing nucleotide triphosphate hydrolases"/>
    <property type="match status" value="2"/>
</dbReference>
<dbReference type="InterPro" id="IPR001404">
    <property type="entry name" value="Hsp90_fam"/>
</dbReference>
<dbReference type="InterPro" id="IPR001650">
    <property type="entry name" value="Helicase_C-like"/>
</dbReference>
<dbReference type="SMART" id="SM00847">
    <property type="entry name" value="HA2"/>
    <property type="match status" value="1"/>
</dbReference>
<dbReference type="InterPro" id="IPR027417">
    <property type="entry name" value="P-loop_NTPase"/>
</dbReference>
<dbReference type="SUPFAM" id="SSF54211">
    <property type="entry name" value="Ribosomal protein S5 domain 2-like"/>
    <property type="match status" value="1"/>
</dbReference>
<evidence type="ECO:0000256" key="6">
    <source>
        <dbReference type="SAM" id="MobiDB-lite"/>
    </source>
</evidence>
<dbReference type="Gene3D" id="1.20.120.1080">
    <property type="match status" value="1"/>
</dbReference>
<organism evidence="9 10">
    <name type="scientific">Polyplax serrata</name>
    <name type="common">Common mouse louse</name>
    <dbReference type="NCBI Taxonomy" id="468196"/>
    <lineage>
        <taxon>Eukaryota</taxon>
        <taxon>Metazoa</taxon>
        <taxon>Ecdysozoa</taxon>
        <taxon>Arthropoda</taxon>
        <taxon>Hexapoda</taxon>
        <taxon>Insecta</taxon>
        <taxon>Pterygota</taxon>
        <taxon>Neoptera</taxon>
        <taxon>Paraneoptera</taxon>
        <taxon>Psocodea</taxon>
        <taxon>Troctomorpha</taxon>
        <taxon>Phthiraptera</taxon>
        <taxon>Anoplura</taxon>
        <taxon>Polyplacidae</taxon>
        <taxon>Polyplax</taxon>
    </lineage>
</organism>
<dbReference type="Gene3D" id="1.20.120.790">
    <property type="entry name" value="Heat shock protein 90, C-terminal domain"/>
    <property type="match status" value="1"/>
</dbReference>
<dbReference type="NCBIfam" id="NF003555">
    <property type="entry name" value="PRK05218.1"/>
    <property type="match status" value="1"/>
</dbReference>
<evidence type="ECO:0000259" key="7">
    <source>
        <dbReference type="PROSITE" id="PS51192"/>
    </source>
</evidence>
<dbReference type="InterPro" id="IPR020575">
    <property type="entry name" value="Hsp90_N"/>
</dbReference>
<accession>A0ABR1B4C2</accession>
<keyword evidence="3" id="KW-0547">Nucleotide-binding</keyword>
<dbReference type="HAMAP" id="MF_00505">
    <property type="entry name" value="HSP90"/>
    <property type="match status" value="1"/>
</dbReference>
<feature type="compositionally biased region" description="Acidic residues" evidence="6">
    <location>
        <begin position="1961"/>
        <end position="1974"/>
    </location>
</feature>
<dbReference type="SUPFAM" id="SSF55874">
    <property type="entry name" value="ATPase domain of HSP90 chaperone/DNA topoisomerase II/histidine kinase"/>
    <property type="match status" value="1"/>
</dbReference>
<dbReference type="CDD" id="cd16927">
    <property type="entry name" value="HATPase_Hsp90-like"/>
    <property type="match status" value="1"/>
</dbReference>
<dbReference type="PROSITE" id="PS00298">
    <property type="entry name" value="HSP90"/>
    <property type="match status" value="1"/>
</dbReference>
<evidence type="ECO:0000259" key="8">
    <source>
        <dbReference type="PROSITE" id="PS51194"/>
    </source>
</evidence>
<evidence type="ECO:0000256" key="4">
    <source>
        <dbReference type="ARBA" id="ARBA00022840"/>
    </source>
</evidence>
<evidence type="ECO:0000256" key="3">
    <source>
        <dbReference type="ARBA" id="ARBA00022741"/>
    </source>
</evidence>
<keyword evidence="4" id="KW-0067">ATP-binding</keyword>
<feature type="compositionally biased region" description="Acidic residues" evidence="6">
    <location>
        <begin position="1490"/>
        <end position="1499"/>
    </location>
</feature>
<dbReference type="Proteomes" id="UP001359485">
    <property type="component" value="Unassembled WGS sequence"/>
</dbReference>
<feature type="domain" description="Helicase C-terminal" evidence="8">
    <location>
        <begin position="474"/>
        <end position="648"/>
    </location>
</feature>
<dbReference type="Gene3D" id="3.40.50.11260">
    <property type="match status" value="1"/>
</dbReference>
<comment type="caution">
    <text evidence="9">The sequence shown here is derived from an EMBL/GenBank/DDBJ whole genome shotgun (WGS) entry which is preliminary data.</text>
</comment>
<dbReference type="SUPFAM" id="SSF110942">
    <property type="entry name" value="HSP90 C-terminal domain"/>
    <property type="match status" value="1"/>
</dbReference>
<dbReference type="PROSITE" id="PS51192">
    <property type="entry name" value="HELICASE_ATP_BIND_1"/>
    <property type="match status" value="1"/>
</dbReference>
<dbReference type="CDD" id="cd18791">
    <property type="entry name" value="SF2_C_RHA"/>
    <property type="match status" value="1"/>
</dbReference>
<dbReference type="InterPro" id="IPR011545">
    <property type="entry name" value="DEAD/DEAH_box_helicase_dom"/>
</dbReference>
<evidence type="ECO:0000313" key="10">
    <source>
        <dbReference type="Proteomes" id="UP001359485"/>
    </source>
</evidence>